<dbReference type="AlphaFoldDB" id="A0AA40DH29"/>
<evidence type="ECO:0000256" key="12">
    <source>
        <dbReference type="ARBA" id="ARBA00039490"/>
    </source>
</evidence>
<evidence type="ECO:0000256" key="2">
    <source>
        <dbReference type="ARBA" id="ARBA00006991"/>
    </source>
</evidence>
<dbReference type="PANTHER" id="PTHR14003">
    <property type="entry name" value="TRANSCRIPTIONAL REPRESSOR PROTEIN YY"/>
    <property type="match status" value="1"/>
</dbReference>
<dbReference type="FunFam" id="3.30.160.60:FF:000125">
    <property type="entry name" value="Putative zinc finger protein 143"/>
    <property type="match status" value="1"/>
</dbReference>
<dbReference type="PANTHER" id="PTHR14003:SF20">
    <property type="entry name" value="FINGER DOMAIN PROTEIN, PUTATIVE (AFU_ORTHOLOGUE AFUA_4G10380)-RELATED"/>
    <property type="match status" value="1"/>
</dbReference>
<keyword evidence="9" id="KW-0804">Transcription</keyword>
<keyword evidence="5 13" id="KW-0863">Zinc-finger</keyword>
<dbReference type="InterPro" id="IPR013087">
    <property type="entry name" value="Znf_C2H2_type"/>
</dbReference>
<dbReference type="GO" id="GO:0005667">
    <property type="term" value="C:transcription regulator complex"/>
    <property type="evidence" value="ECO:0007669"/>
    <property type="project" value="TreeGrafter"/>
</dbReference>
<feature type="domain" description="C2H2-type" evidence="15">
    <location>
        <begin position="165"/>
        <end position="194"/>
    </location>
</feature>
<comment type="caution">
    <text evidence="16">The sequence shown here is derived from an EMBL/GenBank/DDBJ whole genome shotgun (WGS) entry which is preliminary data.</text>
</comment>
<dbReference type="Gene3D" id="3.30.160.60">
    <property type="entry name" value="Classic Zinc Finger"/>
    <property type="match status" value="4"/>
</dbReference>
<dbReference type="Pfam" id="PF00096">
    <property type="entry name" value="zf-C2H2"/>
    <property type="match status" value="4"/>
</dbReference>
<feature type="domain" description="C2H2-type" evidence="15">
    <location>
        <begin position="195"/>
        <end position="222"/>
    </location>
</feature>
<evidence type="ECO:0000256" key="7">
    <source>
        <dbReference type="ARBA" id="ARBA00023015"/>
    </source>
</evidence>
<evidence type="ECO:0000256" key="11">
    <source>
        <dbReference type="ARBA" id="ARBA00038089"/>
    </source>
</evidence>
<dbReference type="GO" id="GO:0000978">
    <property type="term" value="F:RNA polymerase II cis-regulatory region sequence-specific DNA binding"/>
    <property type="evidence" value="ECO:0007669"/>
    <property type="project" value="TreeGrafter"/>
</dbReference>
<dbReference type="FunFam" id="3.30.160.60:FF:000072">
    <property type="entry name" value="zinc finger protein 143 isoform X1"/>
    <property type="match status" value="1"/>
</dbReference>
<feature type="domain" description="C2H2-type" evidence="15">
    <location>
        <begin position="223"/>
        <end position="252"/>
    </location>
</feature>
<evidence type="ECO:0000256" key="13">
    <source>
        <dbReference type="PROSITE-ProRule" id="PRU00042"/>
    </source>
</evidence>
<dbReference type="GO" id="GO:0000981">
    <property type="term" value="F:DNA-binding transcription factor activity, RNA polymerase II-specific"/>
    <property type="evidence" value="ECO:0007669"/>
    <property type="project" value="UniProtKB-ARBA"/>
</dbReference>
<keyword evidence="10" id="KW-0539">Nucleus</keyword>
<comment type="subcellular location">
    <subcellularLocation>
        <location evidence="1">Nucleus</location>
    </subcellularLocation>
</comment>
<dbReference type="PROSITE" id="PS50157">
    <property type="entry name" value="ZINC_FINGER_C2H2_2"/>
    <property type="match status" value="4"/>
</dbReference>
<evidence type="ECO:0000313" key="17">
    <source>
        <dbReference type="Proteomes" id="UP001172101"/>
    </source>
</evidence>
<feature type="region of interest" description="Disordered" evidence="14">
    <location>
        <begin position="336"/>
        <end position="399"/>
    </location>
</feature>
<dbReference type="FunFam" id="3.30.160.60:FF:000340">
    <property type="entry name" value="zinc finger protein 473 isoform X1"/>
    <property type="match status" value="1"/>
</dbReference>
<dbReference type="GO" id="GO:0005634">
    <property type="term" value="C:nucleus"/>
    <property type="evidence" value="ECO:0007669"/>
    <property type="project" value="UniProtKB-SubCell"/>
</dbReference>
<evidence type="ECO:0000256" key="14">
    <source>
        <dbReference type="SAM" id="MobiDB-lite"/>
    </source>
</evidence>
<gene>
    <name evidence="16" type="ORF">B0T26DRAFT_658403</name>
</gene>
<keyword evidence="7" id="KW-0805">Transcription regulation</keyword>
<dbReference type="GeneID" id="85322135"/>
<evidence type="ECO:0000256" key="3">
    <source>
        <dbReference type="ARBA" id="ARBA00022723"/>
    </source>
</evidence>
<dbReference type="SUPFAM" id="SSF57667">
    <property type="entry name" value="beta-beta-alpha zinc fingers"/>
    <property type="match status" value="2"/>
</dbReference>
<accession>A0AA40DH29</accession>
<dbReference type="EMBL" id="JAUIRO010000008">
    <property type="protein sequence ID" value="KAK0703249.1"/>
    <property type="molecule type" value="Genomic_DNA"/>
</dbReference>
<keyword evidence="6" id="KW-0862">Zinc</keyword>
<proteinExistence type="inferred from homology"/>
<dbReference type="FunFam" id="3.30.160.60:FF:000931">
    <property type="entry name" value="zinc finger protein 697"/>
    <property type="match status" value="1"/>
</dbReference>
<name>A0AA40DH29_9PEZI</name>
<evidence type="ECO:0000313" key="16">
    <source>
        <dbReference type="EMBL" id="KAK0703249.1"/>
    </source>
</evidence>
<feature type="compositionally biased region" description="Polar residues" evidence="14">
    <location>
        <begin position="77"/>
        <end position="106"/>
    </location>
</feature>
<feature type="compositionally biased region" description="Polar residues" evidence="14">
    <location>
        <begin position="336"/>
        <end position="349"/>
    </location>
</feature>
<organism evidence="16 17">
    <name type="scientific">Lasiosphaeria miniovina</name>
    <dbReference type="NCBI Taxonomy" id="1954250"/>
    <lineage>
        <taxon>Eukaryota</taxon>
        <taxon>Fungi</taxon>
        <taxon>Dikarya</taxon>
        <taxon>Ascomycota</taxon>
        <taxon>Pezizomycotina</taxon>
        <taxon>Sordariomycetes</taxon>
        <taxon>Sordariomycetidae</taxon>
        <taxon>Sordariales</taxon>
        <taxon>Lasiosphaeriaceae</taxon>
        <taxon>Lasiosphaeria</taxon>
    </lineage>
</organism>
<dbReference type="GO" id="GO:0000785">
    <property type="term" value="C:chromatin"/>
    <property type="evidence" value="ECO:0007669"/>
    <property type="project" value="TreeGrafter"/>
</dbReference>
<evidence type="ECO:0000256" key="6">
    <source>
        <dbReference type="ARBA" id="ARBA00022833"/>
    </source>
</evidence>
<keyword evidence="4" id="KW-0677">Repeat</keyword>
<evidence type="ECO:0000256" key="5">
    <source>
        <dbReference type="ARBA" id="ARBA00022771"/>
    </source>
</evidence>
<dbReference type="PROSITE" id="PS00028">
    <property type="entry name" value="ZINC_FINGER_C2H2_1"/>
    <property type="match status" value="4"/>
</dbReference>
<evidence type="ECO:0000259" key="15">
    <source>
        <dbReference type="PROSITE" id="PS50157"/>
    </source>
</evidence>
<evidence type="ECO:0000256" key="10">
    <source>
        <dbReference type="ARBA" id="ARBA00023242"/>
    </source>
</evidence>
<keyword evidence="8" id="KW-0238">DNA-binding</keyword>
<dbReference type="GO" id="GO:0008270">
    <property type="term" value="F:zinc ion binding"/>
    <property type="evidence" value="ECO:0007669"/>
    <property type="project" value="UniProtKB-KW"/>
</dbReference>
<dbReference type="Proteomes" id="UP001172101">
    <property type="component" value="Unassembled WGS sequence"/>
</dbReference>
<keyword evidence="17" id="KW-1185">Reference proteome</keyword>
<protein>
    <recommendedName>
        <fullName evidence="12">pH-response transcription factor pacC/RIM101</fullName>
    </recommendedName>
</protein>
<comment type="similarity">
    <text evidence="11">Belongs to the pacC/RIM101 family.</text>
</comment>
<evidence type="ECO:0000256" key="4">
    <source>
        <dbReference type="ARBA" id="ARBA00022737"/>
    </source>
</evidence>
<evidence type="ECO:0000256" key="9">
    <source>
        <dbReference type="ARBA" id="ARBA00023163"/>
    </source>
</evidence>
<evidence type="ECO:0000256" key="1">
    <source>
        <dbReference type="ARBA" id="ARBA00004123"/>
    </source>
</evidence>
<comment type="similarity">
    <text evidence="2">Belongs to the krueppel C2H2-type zinc-finger protein family.</text>
</comment>
<feature type="compositionally biased region" description="Low complexity" evidence="14">
    <location>
        <begin position="45"/>
        <end position="56"/>
    </location>
</feature>
<dbReference type="SMART" id="SM00355">
    <property type="entry name" value="ZnF_C2H2"/>
    <property type="match status" value="4"/>
</dbReference>
<dbReference type="RefSeq" id="XP_060290108.1">
    <property type="nucleotide sequence ID" value="XM_060438865.1"/>
</dbReference>
<dbReference type="InterPro" id="IPR036236">
    <property type="entry name" value="Znf_C2H2_sf"/>
</dbReference>
<sequence>MSQSPSSAAAMGISSMLPAGAMGTGSMGIGSMLDNGTGIAQDMTPDQQHPGQDHPQLVMDRPNSPHSYEYSGPINASYPSPSTISPHGYGSEQTGPMNASYPSPSTILPPVPNADMPTSGTGGHKLADASQPPPRVYPCSTCGKGFVRKSDLHRHERIHNGVRPHACDYPGCGKTFIQRTALTVHLRVHTGEKPHLCEHCAKPFSDSSSLARHRRTHSGTRPYRCPYADCQKTFTRSNTLRRHLTHHTGTIEEAERAREEALARGAAAAAARFKLRSEGEQASNHGSLSTESAEMNVMHNNSLSNNSLSNNALSNNSLLPNLCGDVYAGSLASTTSSGYYTESQPTSHPSGYGPAPATLEPNSEHQQGPGGAARSPHLGSIGSVGRAPPGPGSLTHSLGGNGYVFPGPDLDLDLVATSWLGSGARDGRQE</sequence>
<evidence type="ECO:0000256" key="8">
    <source>
        <dbReference type="ARBA" id="ARBA00023125"/>
    </source>
</evidence>
<keyword evidence="3" id="KW-0479">Metal-binding</keyword>
<feature type="region of interest" description="Disordered" evidence="14">
    <location>
        <begin position="32"/>
        <end position="109"/>
    </location>
</feature>
<reference evidence="16" key="1">
    <citation type="submission" date="2023-06" db="EMBL/GenBank/DDBJ databases">
        <title>Genome-scale phylogeny and comparative genomics of the fungal order Sordariales.</title>
        <authorList>
            <consortium name="Lawrence Berkeley National Laboratory"/>
            <person name="Hensen N."/>
            <person name="Bonometti L."/>
            <person name="Westerberg I."/>
            <person name="Brannstrom I.O."/>
            <person name="Guillou S."/>
            <person name="Cros-Aarteil S."/>
            <person name="Calhoun S."/>
            <person name="Haridas S."/>
            <person name="Kuo A."/>
            <person name="Mondo S."/>
            <person name="Pangilinan J."/>
            <person name="Riley R."/>
            <person name="LaButti K."/>
            <person name="Andreopoulos B."/>
            <person name="Lipzen A."/>
            <person name="Chen C."/>
            <person name="Yanf M."/>
            <person name="Daum C."/>
            <person name="Ng V."/>
            <person name="Clum A."/>
            <person name="Steindorff A."/>
            <person name="Ohm R."/>
            <person name="Martin F."/>
            <person name="Silar P."/>
            <person name="Natvig D."/>
            <person name="Lalanne C."/>
            <person name="Gautier V."/>
            <person name="Ament-velasquez S.L."/>
            <person name="Kruys A."/>
            <person name="Hutchinson M.I."/>
            <person name="Powell A.J."/>
            <person name="Barry K."/>
            <person name="Miller A.N."/>
            <person name="Grigoriev I.V."/>
            <person name="Debuchy R."/>
            <person name="Gladieux P."/>
            <person name="Thoren M.H."/>
            <person name="Johannesson H."/>
        </authorList>
    </citation>
    <scope>NUCLEOTIDE SEQUENCE</scope>
    <source>
        <strain evidence="16">SMH2392-1A</strain>
    </source>
</reference>
<feature type="domain" description="C2H2-type" evidence="15">
    <location>
        <begin position="137"/>
        <end position="164"/>
    </location>
</feature>